<proteinExistence type="predicted"/>
<evidence type="ECO:0000313" key="2">
    <source>
        <dbReference type="Proteomes" id="UP000199031"/>
    </source>
</evidence>
<sequence>MLNTTNLNEDLITIAQAKGYLKCSHVFLWKRRKEGKIKSVNAGKKVLIVKASIDEYLNLHSKEVQRG</sequence>
<reference evidence="1 2" key="1">
    <citation type="submission" date="2016-10" db="EMBL/GenBank/DDBJ databases">
        <authorList>
            <person name="de Groot N.N."/>
        </authorList>
    </citation>
    <scope>NUCLEOTIDE SEQUENCE [LARGE SCALE GENOMIC DNA]</scope>
    <source>
        <strain evidence="1 2">DSM 28286</strain>
    </source>
</reference>
<keyword evidence="2" id="KW-1185">Reference proteome</keyword>
<evidence type="ECO:0000313" key="1">
    <source>
        <dbReference type="EMBL" id="SFP92284.1"/>
    </source>
</evidence>
<dbReference type="OrthoDB" id="1097811at2"/>
<protein>
    <submittedName>
        <fullName evidence="1">Helix-turn-helix domain-containing protein</fullName>
    </submittedName>
</protein>
<gene>
    <name evidence="1" type="ORF">SAMN05444277_103171</name>
</gene>
<accession>A0A1I5UAF8</accession>
<organism evidence="1 2">
    <name type="scientific">Parafilimonas terrae</name>
    <dbReference type="NCBI Taxonomy" id="1465490"/>
    <lineage>
        <taxon>Bacteria</taxon>
        <taxon>Pseudomonadati</taxon>
        <taxon>Bacteroidota</taxon>
        <taxon>Chitinophagia</taxon>
        <taxon>Chitinophagales</taxon>
        <taxon>Chitinophagaceae</taxon>
        <taxon>Parafilimonas</taxon>
    </lineage>
</organism>
<dbReference type="Proteomes" id="UP000199031">
    <property type="component" value="Unassembled WGS sequence"/>
</dbReference>
<dbReference type="EMBL" id="FOXQ01000003">
    <property type="protein sequence ID" value="SFP92284.1"/>
    <property type="molecule type" value="Genomic_DNA"/>
</dbReference>
<name>A0A1I5UAF8_9BACT</name>
<dbReference type="AlphaFoldDB" id="A0A1I5UAF8"/>